<dbReference type="Pfam" id="PF08611">
    <property type="entry name" value="DUF1774"/>
    <property type="match status" value="1"/>
</dbReference>
<evidence type="ECO:0000313" key="3">
    <source>
        <dbReference type="Proteomes" id="UP000030752"/>
    </source>
</evidence>
<feature type="transmembrane region" description="Helical" evidence="1">
    <location>
        <begin position="190"/>
        <end position="210"/>
    </location>
</feature>
<dbReference type="PANTHER" id="PTHR37992:SF1">
    <property type="entry name" value="DUF1774-DOMAIN-CONTAINING PROTEIN"/>
    <property type="match status" value="1"/>
</dbReference>
<name>W2S4E0_CYPE1</name>
<evidence type="ECO:0008006" key="4">
    <source>
        <dbReference type="Google" id="ProtNLM"/>
    </source>
</evidence>
<gene>
    <name evidence="2" type="ORF">HMPREF1541_02061</name>
</gene>
<dbReference type="InterPro" id="IPR013920">
    <property type="entry name" value="DUF1774_fun"/>
</dbReference>
<protein>
    <recommendedName>
        <fullName evidence="4">DUF1774-domain-containing protein</fullName>
    </recommendedName>
</protein>
<feature type="transmembrane region" description="Helical" evidence="1">
    <location>
        <begin position="155"/>
        <end position="175"/>
    </location>
</feature>
<keyword evidence="1" id="KW-0812">Transmembrane</keyword>
<dbReference type="OrthoDB" id="3342455at2759"/>
<feature type="transmembrane region" description="Helical" evidence="1">
    <location>
        <begin position="217"/>
        <end position="233"/>
    </location>
</feature>
<dbReference type="GeneID" id="19969400"/>
<dbReference type="Proteomes" id="UP000030752">
    <property type="component" value="Unassembled WGS sequence"/>
</dbReference>
<keyword evidence="3" id="KW-1185">Reference proteome</keyword>
<dbReference type="EMBL" id="KB822718">
    <property type="protein sequence ID" value="ETN42903.1"/>
    <property type="molecule type" value="Genomic_DNA"/>
</dbReference>
<dbReference type="PANTHER" id="PTHR37992">
    <property type="entry name" value="EXPRESSED PROTEIN"/>
    <property type="match status" value="1"/>
</dbReference>
<reference evidence="2 3" key="1">
    <citation type="submission" date="2013-03" db="EMBL/GenBank/DDBJ databases">
        <title>The Genome Sequence of Phialophora europaea CBS 101466.</title>
        <authorList>
            <consortium name="The Broad Institute Genomics Platform"/>
            <person name="Cuomo C."/>
            <person name="de Hoog S."/>
            <person name="Gorbushina A."/>
            <person name="Walker B."/>
            <person name="Young S.K."/>
            <person name="Zeng Q."/>
            <person name="Gargeya S."/>
            <person name="Fitzgerald M."/>
            <person name="Haas B."/>
            <person name="Abouelleil A."/>
            <person name="Allen A.W."/>
            <person name="Alvarado L."/>
            <person name="Arachchi H.M."/>
            <person name="Berlin A.M."/>
            <person name="Chapman S.B."/>
            <person name="Gainer-Dewar J."/>
            <person name="Goldberg J."/>
            <person name="Griggs A."/>
            <person name="Gujja S."/>
            <person name="Hansen M."/>
            <person name="Howarth C."/>
            <person name="Imamovic A."/>
            <person name="Ireland A."/>
            <person name="Larimer J."/>
            <person name="McCowan C."/>
            <person name="Murphy C."/>
            <person name="Pearson M."/>
            <person name="Poon T.W."/>
            <person name="Priest M."/>
            <person name="Roberts A."/>
            <person name="Saif S."/>
            <person name="Shea T."/>
            <person name="Sisk P."/>
            <person name="Sykes S."/>
            <person name="Wortman J."/>
            <person name="Nusbaum C."/>
            <person name="Birren B."/>
        </authorList>
    </citation>
    <scope>NUCLEOTIDE SEQUENCE [LARGE SCALE GENOMIC DNA]</scope>
    <source>
        <strain evidence="2 3">CBS 101466</strain>
    </source>
</reference>
<organism evidence="2 3">
    <name type="scientific">Cyphellophora europaea (strain CBS 101466)</name>
    <name type="common">Phialophora europaea</name>
    <dbReference type="NCBI Taxonomy" id="1220924"/>
    <lineage>
        <taxon>Eukaryota</taxon>
        <taxon>Fungi</taxon>
        <taxon>Dikarya</taxon>
        <taxon>Ascomycota</taxon>
        <taxon>Pezizomycotina</taxon>
        <taxon>Eurotiomycetes</taxon>
        <taxon>Chaetothyriomycetidae</taxon>
        <taxon>Chaetothyriales</taxon>
        <taxon>Cyphellophoraceae</taxon>
        <taxon>Cyphellophora</taxon>
    </lineage>
</organism>
<dbReference type="VEuPathDB" id="FungiDB:HMPREF1541_02061"/>
<dbReference type="HOGENOM" id="CLU_061220_0_0_1"/>
<keyword evidence="1" id="KW-1133">Transmembrane helix</keyword>
<sequence length="288" mass="32597">MAVSDYNPFAKRSEFTSRNLYAYKILTIISWLLLVVTGALYTFRRPGDGTHHNRKIWEMNHMYATPFSLNAIVTSIYWVVTLIFQLNYIRFLWSSDTTYLNSSANVGSHYILNNLMQFGFIMCWTRGHFWPGEVILIANLFNLTSLYFRHSGTPLWIHAPVVSFPYAWNYVAILWDGAAAVHAHSLPARILANIVIWGILVLGGFFLVVFKDWTMGVAFAILSLSLALSQLATKVIAFQWIFAFVIMGVLFLGSAVVSAPGLFAQDRSVRQEGAVVSEDREREPLLNA</sequence>
<evidence type="ECO:0000256" key="1">
    <source>
        <dbReference type="SAM" id="Phobius"/>
    </source>
</evidence>
<feature type="transmembrane region" description="Helical" evidence="1">
    <location>
        <begin position="20"/>
        <end position="43"/>
    </location>
</feature>
<dbReference type="RefSeq" id="XP_008714639.1">
    <property type="nucleotide sequence ID" value="XM_008716417.1"/>
</dbReference>
<dbReference type="eggNOG" id="ENOG502REZ6">
    <property type="taxonomic scope" value="Eukaryota"/>
</dbReference>
<dbReference type="STRING" id="1220924.W2S4E0"/>
<keyword evidence="1" id="KW-0472">Membrane</keyword>
<dbReference type="AlphaFoldDB" id="W2S4E0"/>
<accession>W2S4E0</accession>
<proteinExistence type="predicted"/>
<dbReference type="InParanoid" id="W2S4E0"/>
<feature type="transmembrane region" description="Helical" evidence="1">
    <location>
        <begin position="239"/>
        <end position="263"/>
    </location>
</feature>
<feature type="transmembrane region" description="Helical" evidence="1">
    <location>
        <begin position="63"/>
        <end position="84"/>
    </location>
</feature>
<evidence type="ECO:0000313" key="2">
    <source>
        <dbReference type="EMBL" id="ETN42903.1"/>
    </source>
</evidence>